<proteinExistence type="predicted"/>
<evidence type="ECO:0000259" key="2">
    <source>
        <dbReference type="Pfam" id="PF19343"/>
    </source>
</evidence>
<dbReference type="Pfam" id="PF19343">
    <property type="entry name" value="HAM1_N"/>
    <property type="match status" value="1"/>
</dbReference>
<evidence type="ECO:0000256" key="1">
    <source>
        <dbReference type="SAM" id="MobiDB-lite"/>
    </source>
</evidence>
<gene>
    <name evidence="3" type="ORF">FIBSPDRAFT_984248</name>
</gene>
<feature type="region of interest" description="Disordered" evidence="1">
    <location>
        <begin position="175"/>
        <end position="204"/>
    </location>
</feature>
<dbReference type="PANTHER" id="PTHR31138">
    <property type="entry name" value="CHROMOSOME 19, WHOLE GENOME SHOTGUN SEQUENCE"/>
    <property type="match status" value="1"/>
</dbReference>
<dbReference type="STRING" id="436010.A0A166BPJ0"/>
<protein>
    <recommendedName>
        <fullName evidence="2">HAM1-like N-terminal domain-containing protein</fullName>
    </recommendedName>
</protein>
<dbReference type="InterPro" id="IPR045967">
    <property type="entry name" value="HAM1-like_N"/>
</dbReference>
<sequence length="283" mass="31310">MYEPQANRCSKLNGDAICADDSSADNQKASYCDNDNTVKEREDAACQSQRGVDPGGGTFFKTRSPYPLPNVASLEAHNFVKFSPYAAIQDEHHYEFTLTFAQMWADMWDIALYFRKKTGISKLSDSGLADVVLGGEGLTATVHLVSSTKDKPSVFKVKNGVVKVDTLNFSICDSKQRSRSRRPSRRGWSTSTDSSWACGTGKIRRGRPRAQVLQDIRQTFAQKKEEVSATGVDGLREELTVQGRGQQAQLDPVDERAKVNDNLYSSRHEGVDDSENKGVPAFL</sequence>
<name>A0A166BPJ0_9AGAM</name>
<dbReference type="OrthoDB" id="3059343at2759"/>
<evidence type="ECO:0000313" key="3">
    <source>
        <dbReference type="EMBL" id="KZP12851.1"/>
    </source>
</evidence>
<keyword evidence="4" id="KW-1185">Reference proteome</keyword>
<organism evidence="3 4">
    <name type="scientific">Athelia psychrophila</name>
    <dbReference type="NCBI Taxonomy" id="1759441"/>
    <lineage>
        <taxon>Eukaryota</taxon>
        <taxon>Fungi</taxon>
        <taxon>Dikarya</taxon>
        <taxon>Basidiomycota</taxon>
        <taxon>Agaricomycotina</taxon>
        <taxon>Agaricomycetes</taxon>
        <taxon>Agaricomycetidae</taxon>
        <taxon>Atheliales</taxon>
        <taxon>Atheliaceae</taxon>
        <taxon>Athelia</taxon>
    </lineage>
</organism>
<dbReference type="EMBL" id="KV417641">
    <property type="protein sequence ID" value="KZP12851.1"/>
    <property type="molecule type" value="Genomic_DNA"/>
</dbReference>
<accession>A0A166BPJ0</accession>
<dbReference type="PANTHER" id="PTHR31138:SF1">
    <property type="entry name" value="PDZ DOMAIN-CONTAINING PROTEIN"/>
    <property type="match status" value="1"/>
</dbReference>
<feature type="region of interest" description="Disordered" evidence="1">
    <location>
        <begin position="264"/>
        <end position="283"/>
    </location>
</feature>
<reference evidence="3 4" key="1">
    <citation type="journal article" date="2016" name="Mol. Biol. Evol.">
        <title>Comparative Genomics of Early-Diverging Mushroom-Forming Fungi Provides Insights into the Origins of Lignocellulose Decay Capabilities.</title>
        <authorList>
            <person name="Nagy L.G."/>
            <person name="Riley R."/>
            <person name="Tritt A."/>
            <person name="Adam C."/>
            <person name="Daum C."/>
            <person name="Floudas D."/>
            <person name="Sun H."/>
            <person name="Yadav J.S."/>
            <person name="Pangilinan J."/>
            <person name="Larsson K.H."/>
            <person name="Matsuura K."/>
            <person name="Barry K."/>
            <person name="Labutti K."/>
            <person name="Kuo R."/>
            <person name="Ohm R.A."/>
            <person name="Bhattacharya S.S."/>
            <person name="Shirouzu T."/>
            <person name="Yoshinaga Y."/>
            <person name="Martin F.M."/>
            <person name="Grigoriev I.V."/>
            <person name="Hibbett D.S."/>
        </authorList>
    </citation>
    <scope>NUCLEOTIDE SEQUENCE [LARGE SCALE GENOMIC DNA]</scope>
    <source>
        <strain evidence="3 4">CBS 109695</strain>
    </source>
</reference>
<feature type="domain" description="HAM1-like N-terminal" evidence="2">
    <location>
        <begin position="68"/>
        <end position="150"/>
    </location>
</feature>
<dbReference type="AlphaFoldDB" id="A0A166BPJ0"/>
<evidence type="ECO:0000313" key="4">
    <source>
        <dbReference type="Proteomes" id="UP000076532"/>
    </source>
</evidence>
<dbReference type="Proteomes" id="UP000076532">
    <property type="component" value="Unassembled WGS sequence"/>
</dbReference>
<feature type="compositionally biased region" description="Basic and acidic residues" evidence="1">
    <location>
        <begin position="266"/>
        <end position="276"/>
    </location>
</feature>